<name>A0A0H3FP42_RAHSY</name>
<reference evidence="1 2" key="2">
    <citation type="journal article" date="2012" name="J. Bacteriol.">
        <title>Complete Genome Sequence of Rahnella sp. Strain Y9602, a Gammaproteobacterium Isolate from Metal- and Radionuclide-Contaminated Soil.</title>
        <authorList>
            <person name="Martinez R.J."/>
            <person name="Bruce D."/>
            <person name="Detter C."/>
            <person name="Goodwin L.A."/>
            <person name="Han J."/>
            <person name="Han C.S."/>
            <person name="Held B."/>
            <person name="Land M.L."/>
            <person name="Mikhailova N."/>
            <person name="Nolan M."/>
            <person name="Pennacchio L."/>
            <person name="Pitluck S."/>
            <person name="Tapia R."/>
            <person name="Woyke T."/>
            <person name="Sobecky P.A."/>
        </authorList>
    </citation>
    <scope>NUCLEOTIDE SEQUENCE [LARGE SCALE GENOMIC DNA]</scope>
    <source>
        <strain evidence="1 2">Y9602</strain>
        <plasmid evidence="1 2">pRAHAQ02</plasmid>
    </source>
</reference>
<organism evidence="1 2">
    <name type="scientific">Rahnella sp. (strain Y9602)</name>
    <dbReference type="NCBI Taxonomy" id="2703885"/>
    <lineage>
        <taxon>Bacteria</taxon>
        <taxon>Pseudomonadati</taxon>
        <taxon>Pseudomonadota</taxon>
        <taxon>Gammaproteobacteria</taxon>
        <taxon>Enterobacterales</taxon>
        <taxon>Yersiniaceae</taxon>
        <taxon>Rahnella</taxon>
    </lineage>
</organism>
<dbReference type="KEGG" id="rah:Rahaq_5064"/>
<dbReference type="Proteomes" id="UP000007257">
    <property type="component" value="Plasmid pRAHAQ02"/>
</dbReference>
<reference evidence="2" key="1">
    <citation type="submission" date="2011-01" db="EMBL/GenBank/DDBJ databases">
        <title>Complete sequence of plasmid2 of Rahnella sp. Y9602.</title>
        <authorList>
            <consortium name="US DOE Joint Genome Institute"/>
            <person name="Lucas S."/>
            <person name="Copeland A."/>
            <person name="Lapidus A."/>
            <person name="Cheng J.-F."/>
            <person name="Goodwin L."/>
            <person name="Pitluck S."/>
            <person name="Lu M."/>
            <person name="Detter J.C."/>
            <person name="Han C."/>
            <person name="Tapia R."/>
            <person name="Land M."/>
            <person name="Hauser L."/>
            <person name="Kyrpides N."/>
            <person name="Ivanova N."/>
            <person name="Ovchinnikova G."/>
            <person name="Pagani I."/>
            <person name="Sobecky P.A."/>
            <person name="Martinez R.J."/>
            <person name="Woyke T."/>
        </authorList>
    </citation>
    <scope>NUCLEOTIDE SEQUENCE [LARGE SCALE GENOMIC DNA]</scope>
    <source>
        <strain evidence="2">Y9602</strain>
        <plasmid evidence="2">pRAHAQ02</plasmid>
    </source>
</reference>
<dbReference type="Gene3D" id="1.10.10.1190">
    <property type="entry name" value="Antirestriction protein ArdA, domain 3"/>
    <property type="match status" value="1"/>
</dbReference>
<dbReference type="Gene3D" id="3.10.20.480">
    <property type="entry name" value="Antirestriction protein ArdA, domain 1"/>
    <property type="match status" value="1"/>
</dbReference>
<protein>
    <submittedName>
        <fullName evidence="1">Antirestriction ArdA family protein</fullName>
    </submittedName>
</protein>
<evidence type="ECO:0000313" key="1">
    <source>
        <dbReference type="EMBL" id="ADW76638.1"/>
    </source>
</evidence>
<proteinExistence type="predicted"/>
<dbReference type="EMBL" id="CP002507">
    <property type="protein sequence ID" value="ADW76638.1"/>
    <property type="molecule type" value="Genomic_DNA"/>
</dbReference>
<geneLocation type="plasmid" evidence="1 2">
    <name>pRAHAQ02</name>
</geneLocation>
<evidence type="ECO:0000313" key="2">
    <source>
        <dbReference type="Proteomes" id="UP000007257"/>
    </source>
</evidence>
<accession>A0A0H3FP42</accession>
<dbReference type="HOGENOM" id="CLU_083536_0_0_6"/>
<keyword evidence="1" id="KW-0614">Plasmid</keyword>
<gene>
    <name evidence="1" type="ordered locus">Rahaq_5064</name>
</gene>
<dbReference type="InterPro" id="IPR041893">
    <property type="entry name" value="ArdA_dom3"/>
</dbReference>
<sequence>MSTTTPAVYVGTYHKYNCGSIAGKWFDLTEFDDEQDFLAACSELHADEEDPELMFQDWEGIPSGLASESHVNWAFIDAYRQAKEEGQGEAFVEWAEYFNACDYDAFQEAYQGEAESEEDYARNFVDETGLLSDMPDSLQSYFDYEAYGRDMFMNGLVLVNGYVFSE</sequence>
<dbReference type="InterPro" id="IPR041895">
    <property type="entry name" value="ArdA_dom1"/>
</dbReference>
<dbReference type="Pfam" id="PF07275">
    <property type="entry name" value="ArdA"/>
    <property type="match status" value="1"/>
</dbReference>
<dbReference type="AlphaFoldDB" id="A0A0H3FP42"/>
<dbReference type="InterPro" id="IPR009899">
    <property type="entry name" value="ArdA"/>
</dbReference>